<evidence type="ECO:0000256" key="2">
    <source>
        <dbReference type="ARBA" id="ARBA00022692"/>
    </source>
</evidence>
<keyword evidence="4 5" id="KW-0472">Membrane</keyword>
<organism evidence="7 9">
    <name type="scientific">Bacillus canaveralius</name>
    <dbReference type="NCBI Taxonomy" id="1403243"/>
    <lineage>
        <taxon>Bacteria</taxon>
        <taxon>Bacillati</taxon>
        <taxon>Bacillota</taxon>
        <taxon>Bacilli</taxon>
        <taxon>Bacillales</taxon>
        <taxon>Bacillaceae</taxon>
        <taxon>Bacillus</taxon>
    </lineage>
</organism>
<evidence type="ECO:0000313" key="10">
    <source>
        <dbReference type="Proteomes" id="UP000235114"/>
    </source>
</evidence>
<dbReference type="Proteomes" id="UP000235114">
    <property type="component" value="Unassembled WGS sequence"/>
</dbReference>
<keyword evidence="3 5" id="KW-1133">Transmembrane helix</keyword>
<dbReference type="Pfam" id="PF06305">
    <property type="entry name" value="LapA_dom"/>
    <property type="match status" value="1"/>
</dbReference>
<dbReference type="Proteomes" id="UP000234951">
    <property type="component" value="Unassembled WGS sequence"/>
</dbReference>
<feature type="domain" description="Lipopolysaccharide assembly protein A" evidence="6">
    <location>
        <begin position="24"/>
        <end position="85"/>
    </location>
</feature>
<name>A0A2N5GH37_9BACI</name>
<evidence type="ECO:0000256" key="5">
    <source>
        <dbReference type="SAM" id="Phobius"/>
    </source>
</evidence>
<dbReference type="AlphaFoldDB" id="A0A2N5GH37"/>
<dbReference type="PANTHER" id="PTHR41335">
    <property type="entry name" value="MEMBRANE PROTEIN-RELATED"/>
    <property type="match status" value="1"/>
</dbReference>
<proteinExistence type="predicted"/>
<reference evidence="7 9" key="1">
    <citation type="submission" date="2017-11" db="EMBL/GenBank/DDBJ databases">
        <title>Comparitive Functional Genomics of Dry Heat Resistant strains isolated from the Viking Spacecraft.</title>
        <authorList>
            <person name="Seuylemezian A."/>
            <person name="Cooper K."/>
            <person name="Vaishampayan P."/>
        </authorList>
    </citation>
    <scope>NUCLEOTIDE SEQUENCE [LARGE SCALE GENOMIC DNA]</scope>
    <source>
        <strain evidence="7 9">M4.6</strain>
    </source>
</reference>
<keyword evidence="2 5" id="KW-0812">Transmembrane</keyword>
<dbReference type="InterPro" id="IPR010445">
    <property type="entry name" value="LapA_dom"/>
</dbReference>
<comment type="caution">
    <text evidence="7">The sequence shown here is derived from an EMBL/GenBank/DDBJ whole genome shotgun (WGS) entry which is preliminary data.</text>
</comment>
<evidence type="ECO:0000256" key="1">
    <source>
        <dbReference type="ARBA" id="ARBA00022475"/>
    </source>
</evidence>
<evidence type="ECO:0000256" key="4">
    <source>
        <dbReference type="ARBA" id="ARBA00023136"/>
    </source>
</evidence>
<keyword evidence="1" id="KW-1003">Cell membrane</keyword>
<dbReference type="PANTHER" id="PTHR41335:SF1">
    <property type="entry name" value="MEMBRANE PROTEIN"/>
    <property type="match status" value="1"/>
</dbReference>
<feature type="transmembrane region" description="Helical" evidence="5">
    <location>
        <begin position="41"/>
        <end position="66"/>
    </location>
</feature>
<reference evidence="8 10" key="2">
    <citation type="submission" date="2017-12" db="EMBL/GenBank/DDBJ databases">
        <title>Comparative Functional Genomics of Dry Heat Resistant strains isolated from the Viking Spacecraft.</title>
        <authorList>
            <person name="Seuylemezian A."/>
            <person name="Cooper K."/>
            <person name="Vaishampayan P."/>
        </authorList>
    </citation>
    <scope>NUCLEOTIDE SEQUENCE [LARGE SCALE GENOMIC DNA]</scope>
    <source>
        <strain evidence="8 10">ATCC 29669</strain>
    </source>
</reference>
<evidence type="ECO:0000313" key="8">
    <source>
        <dbReference type="EMBL" id="PLR89054.1"/>
    </source>
</evidence>
<evidence type="ECO:0000313" key="9">
    <source>
        <dbReference type="Proteomes" id="UP000234951"/>
    </source>
</evidence>
<dbReference type="EMBL" id="PGVD01000088">
    <property type="protein sequence ID" value="PLR89054.1"/>
    <property type="molecule type" value="Genomic_DNA"/>
</dbReference>
<dbReference type="EMBL" id="PGVA01000061">
    <property type="protein sequence ID" value="PLR80071.1"/>
    <property type="molecule type" value="Genomic_DNA"/>
</dbReference>
<dbReference type="RefSeq" id="WP_101579112.1">
    <property type="nucleotide sequence ID" value="NZ_PGVA01000061.1"/>
</dbReference>
<sequence>MRVQWILLLGILFALLVAVFAVINVEPVTVNFFFGRSEWPLILVILGSVFMGGMIIGSVGLFRIYVMQRKIKLLEKENERLRTETEGIDKIEGIEESNITSK</sequence>
<dbReference type="GO" id="GO:0005886">
    <property type="term" value="C:plasma membrane"/>
    <property type="evidence" value="ECO:0007669"/>
    <property type="project" value="InterPro"/>
</dbReference>
<evidence type="ECO:0000313" key="7">
    <source>
        <dbReference type="EMBL" id="PLR80071.1"/>
    </source>
</evidence>
<evidence type="ECO:0000256" key="3">
    <source>
        <dbReference type="ARBA" id="ARBA00022989"/>
    </source>
</evidence>
<protein>
    <submittedName>
        <fullName evidence="7">DUF1049 domain-containing protein</fullName>
    </submittedName>
</protein>
<evidence type="ECO:0000259" key="6">
    <source>
        <dbReference type="Pfam" id="PF06305"/>
    </source>
</evidence>
<gene>
    <name evidence="7" type="ORF">CU635_19865</name>
    <name evidence="8" type="ORF">CVD25_21860</name>
</gene>
<dbReference type="OrthoDB" id="2990728at2"/>
<accession>A0A2N5GH37</accession>
<keyword evidence="10" id="KW-1185">Reference proteome</keyword>